<accession>A0A9N9S736</accession>
<reference evidence="2" key="1">
    <citation type="submission" date="2022-01" db="EMBL/GenBank/DDBJ databases">
        <authorList>
            <person name="King R."/>
        </authorList>
    </citation>
    <scope>NUCLEOTIDE SEQUENCE</scope>
</reference>
<sequence length="201" mass="23798">MTYLRSTKILFLFIVKLTIVNVKILVVPEPNIVTCNDLVPGEEINAVDTTNLKVIRVNDTYSFFNGSMKFLIGFDKLPGRIFYEKYHQGEWLMFGFSGRYGNFCFTFHDRTQPFYYYMDHFPKCPVEKGTEWTFNMVPFTLMGLNMESVNANSFGKWRLIFIYEYRIKGATKHNCRKINFEMFDTEKPKKSFGNNFKLWGY</sequence>
<feature type="signal peptide" evidence="1">
    <location>
        <begin position="1"/>
        <end position="22"/>
    </location>
</feature>
<gene>
    <name evidence="2" type="ORF">CHIRRI_LOCUS14265</name>
</gene>
<evidence type="ECO:0000313" key="3">
    <source>
        <dbReference type="Proteomes" id="UP001153620"/>
    </source>
</evidence>
<protein>
    <submittedName>
        <fullName evidence="2">Uncharacterized protein</fullName>
    </submittedName>
</protein>
<keyword evidence="1" id="KW-0732">Signal</keyword>
<proteinExistence type="predicted"/>
<keyword evidence="3" id="KW-1185">Reference proteome</keyword>
<organism evidence="2 3">
    <name type="scientific">Chironomus riparius</name>
    <dbReference type="NCBI Taxonomy" id="315576"/>
    <lineage>
        <taxon>Eukaryota</taxon>
        <taxon>Metazoa</taxon>
        <taxon>Ecdysozoa</taxon>
        <taxon>Arthropoda</taxon>
        <taxon>Hexapoda</taxon>
        <taxon>Insecta</taxon>
        <taxon>Pterygota</taxon>
        <taxon>Neoptera</taxon>
        <taxon>Endopterygota</taxon>
        <taxon>Diptera</taxon>
        <taxon>Nematocera</taxon>
        <taxon>Chironomoidea</taxon>
        <taxon>Chironomidae</taxon>
        <taxon>Chironominae</taxon>
        <taxon>Chironomus</taxon>
    </lineage>
</organism>
<name>A0A9N9S736_9DIPT</name>
<evidence type="ECO:0000313" key="2">
    <source>
        <dbReference type="EMBL" id="CAG9811456.1"/>
    </source>
</evidence>
<dbReference type="EMBL" id="OU895880">
    <property type="protein sequence ID" value="CAG9811456.1"/>
    <property type="molecule type" value="Genomic_DNA"/>
</dbReference>
<reference evidence="2" key="2">
    <citation type="submission" date="2022-10" db="EMBL/GenBank/DDBJ databases">
        <authorList>
            <consortium name="ENA_rothamsted_submissions"/>
            <consortium name="culmorum"/>
            <person name="King R."/>
        </authorList>
    </citation>
    <scope>NUCLEOTIDE SEQUENCE</scope>
</reference>
<feature type="chain" id="PRO_5040333231" evidence="1">
    <location>
        <begin position="23"/>
        <end position="201"/>
    </location>
</feature>
<dbReference type="OrthoDB" id="7799064at2759"/>
<dbReference type="AlphaFoldDB" id="A0A9N9S736"/>
<dbReference type="Proteomes" id="UP001153620">
    <property type="component" value="Chromosome 4"/>
</dbReference>
<evidence type="ECO:0000256" key="1">
    <source>
        <dbReference type="SAM" id="SignalP"/>
    </source>
</evidence>